<sequence>MSETRDLGEELVGHRLEERATRRAAWVSLARRNSRSLVALSVITGLLVVGWYALRPAPSAPPVSAPVVRPNVGDLAGGKNLPTKRERDYAQANREESRAAAQQGKSYSGDLPGKGEQVDAQDENGHMIVPPGENQPSAPTHLNNTSGPAPAKPPAQDGQGAVGRNGVGDHVRSPSDNAGASPAPPITPSSTLAPALEARLFGAWDHQKISVESGQLESPGDRPARRPGQLVADGATSRQSSGEATWPASAPSASTAAPQSPEKLLLPAGRGIYADMVTTADSDHPTEVFADVTTGPFIGARLIGSFQKSGDTRLVVKFSRLVIGKQPEIAVDGLAVAPDTMETFVASSVEEHLLTRALLPAAMEFASGLSQAMQTGNTTGISNGLGVTTFSHLNLPQELAVAGGTAAQGVLRILQQTTPQQSTVRLEHKTTIGVIFVQAVREKV</sequence>
<evidence type="ECO:0000256" key="1">
    <source>
        <dbReference type="SAM" id="MobiDB-lite"/>
    </source>
</evidence>
<protein>
    <recommendedName>
        <fullName evidence="5">Intracellular multiplication protein IcmE</fullName>
    </recommendedName>
</protein>
<feature type="compositionally biased region" description="Basic and acidic residues" evidence="1">
    <location>
        <begin position="83"/>
        <end position="98"/>
    </location>
</feature>
<dbReference type="Proteomes" id="UP001060895">
    <property type="component" value="Unassembled WGS sequence"/>
</dbReference>
<feature type="region of interest" description="Disordered" evidence="1">
    <location>
        <begin position="212"/>
        <end position="260"/>
    </location>
</feature>
<feature type="region of interest" description="Disordered" evidence="1">
    <location>
        <begin position="59"/>
        <end position="190"/>
    </location>
</feature>
<evidence type="ECO:0000313" key="3">
    <source>
        <dbReference type="EMBL" id="GBQ21464.1"/>
    </source>
</evidence>
<evidence type="ECO:0000313" key="4">
    <source>
        <dbReference type="Proteomes" id="UP001060895"/>
    </source>
</evidence>
<dbReference type="CDD" id="cd16431">
    <property type="entry name" value="IcmE"/>
    <property type="match status" value="1"/>
</dbReference>
<keyword evidence="2" id="KW-1133">Transmembrane helix</keyword>
<keyword evidence="4" id="KW-1185">Reference proteome</keyword>
<dbReference type="EMBL" id="BAQP01000035">
    <property type="protein sequence ID" value="GBQ21464.1"/>
    <property type="molecule type" value="Genomic_DNA"/>
</dbReference>
<dbReference type="InterPro" id="IPR049855">
    <property type="entry name" value="DotG/IcmE-like_C"/>
</dbReference>
<name>A0ABQ0P795_9PROT</name>
<comment type="caution">
    <text evidence="3">The sequence shown here is derived from an EMBL/GenBank/DDBJ whole genome shotgun (WGS) entry which is preliminary data.</text>
</comment>
<accession>A0ABQ0P795</accession>
<evidence type="ECO:0000256" key="2">
    <source>
        <dbReference type="SAM" id="Phobius"/>
    </source>
</evidence>
<organism evidence="3 4">
    <name type="scientific">Gluconacetobacter sacchari DSM 12717</name>
    <dbReference type="NCBI Taxonomy" id="1307940"/>
    <lineage>
        <taxon>Bacteria</taxon>
        <taxon>Pseudomonadati</taxon>
        <taxon>Pseudomonadota</taxon>
        <taxon>Alphaproteobacteria</taxon>
        <taxon>Acetobacterales</taxon>
        <taxon>Acetobacteraceae</taxon>
        <taxon>Gluconacetobacter</taxon>
    </lineage>
</organism>
<gene>
    <name evidence="3" type="ORF">AA12717_0891</name>
</gene>
<reference evidence="3" key="1">
    <citation type="submission" date="2013-04" db="EMBL/GenBank/DDBJ databases">
        <title>The genome sequencing project of 58 acetic acid bacteria.</title>
        <authorList>
            <person name="Okamoto-Kainuma A."/>
            <person name="Ishikawa M."/>
            <person name="Umino S."/>
            <person name="Koizumi Y."/>
            <person name="Shiwa Y."/>
            <person name="Yoshikawa H."/>
            <person name="Matsutani M."/>
            <person name="Matsushita K."/>
        </authorList>
    </citation>
    <scope>NUCLEOTIDE SEQUENCE</scope>
    <source>
        <strain evidence="3">DSM 12717</strain>
    </source>
</reference>
<keyword evidence="2" id="KW-0812">Transmembrane</keyword>
<feature type="compositionally biased region" description="Polar residues" evidence="1">
    <location>
        <begin position="134"/>
        <end position="147"/>
    </location>
</feature>
<dbReference type="RefSeq" id="WP_246387389.1">
    <property type="nucleotide sequence ID" value="NZ_BAQP01000035.1"/>
</dbReference>
<keyword evidence="2" id="KW-0472">Membrane</keyword>
<feature type="compositionally biased region" description="Low complexity" evidence="1">
    <location>
        <begin position="244"/>
        <end position="260"/>
    </location>
</feature>
<feature type="transmembrane region" description="Helical" evidence="2">
    <location>
        <begin position="37"/>
        <end position="54"/>
    </location>
</feature>
<evidence type="ECO:0008006" key="5">
    <source>
        <dbReference type="Google" id="ProtNLM"/>
    </source>
</evidence>
<proteinExistence type="predicted"/>